<dbReference type="InterPro" id="IPR052906">
    <property type="entry name" value="Type_IV_Methyl-Rstrct_Enzyme"/>
</dbReference>
<dbReference type="Pfam" id="PF04471">
    <property type="entry name" value="Mrr_cat"/>
    <property type="match status" value="1"/>
</dbReference>
<dbReference type="Proteomes" id="UP000655523">
    <property type="component" value="Unassembled WGS sequence"/>
</dbReference>
<dbReference type="InterPro" id="IPR011335">
    <property type="entry name" value="Restrct_endonuc-II-like"/>
</dbReference>
<name>A0A972SMP8_9BURK</name>
<dbReference type="InterPro" id="IPR011856">
    <property type="entry name" value="tRNA_endonuc-like_dom_sf"/>
</dbReference>
<keyword evidence="3" id="KW-0378">Hydrolase</keyword>
<protein>
    <submittedName>
        <fullName evidence="3">Restriction endonuclease</fullName>
    </submittedName>
</protein>
<dbReference type="GO" id="GO:0015666">
    <property type="term" value="F:restriction endodeoxyribonuclease activity"/>
    <property type="evidence" value="ECO:0007669"/>
    <property type="project" value="TreeGrafter"/>
</dbReference>
<dbReference type="PANTHER" id="PTHR30015">
    <property type="entry name" value="MRR RESTRICTION SYSTEM PROTEIN"/>
    <property type="match status" value="1"/>
</dbReference>
<accession>A0A972SMP8</accession>
<keyword evidence="4" id="KW-1185">Reference proteome</keyword>
<organism evidence="3 4">
    <name type="scientific">Paraburkholderia elongata</name>
    <dbReference type="NCBI Taxonomy" id="2675747"/>
    <lineage>
        <taxon>Bacteria</taxon>
        <taxon>Pseudomonadati</taxon>
        <taxon>Pseudomonadota</taxon>
        <taxon>Betaproteobacteria</taxon>
        <taxon>Burkholderiales</taxon>
        <taxon>Burkholderiaceae</taxon>
        <taxon>Paraburkholderia</taxon>
    </lineage>
</organism>
<feature type="transmembrane region" description="Helical" evidence="1">
    <location>
        <begin position="28"/>
        <end position="49"/>
    </location>
</feature>
<dbReference type="RefSeq" id="WP_172175498.1">
    <property type="nucleotide sequence ID" value="NZ_WOEZ01000225.1"/>
</dbReference>
<keyword evidence="1" id="KW-1133">Transmembrane helix</keyword>
<dbReference type="SUPFAM" id="SSF52980">
    <property type="entry name" value="Restriction endonuclease-like"/>
    <property type="match status" value="1"/>
</dbReference>
<evidence type="ECO:0000256" key="1">
    <source>
        <dbReference type="SAM" id="Phobius"/>
    </source>
</evidence>
<dbReference type="Gene3D" id="3.40.1350.10">
    <property type="match status" value="1"/>
</dbReference>
<dbReference type="GO" id="GO:0003677">
    <property type="term" value="F:DNA binding"/>
    <property type="evidence" value="ECO:0007669"/>
    <property type="project" value="InterPro"/>
</dbReference>
<keyword evidence="3" id="KW-0255">Endonuclease</keyword>
<feature type="transmembrane region" description="Helical" evidence="1">
    <location>
        <begin position="61"/>
        <end position="78"/>
    </location>
</feature>
<dbReference type="EMBL" id="WOEZ01000225">
    <property type="protein sequence ID" value="NPT60494.1"/>
    <property type="molecule type" value="Genomic_DNA"/>
</dbReference>
<dbReference type="InterPro" id="IPR007560">
    <property type="entry name" value="Restrct_endonuc_IV_Mrr"/>
</dbReference>
<gene>
    <name evidence="3" type="ORF">GNZ13_39580</name>
</gene>
<dbReference type="AlphaFoldDB" id="A0A972SMP8"/>
<reference evidence="3 4" key="1">
    <citation type="submission" date="2019-11" db="EMBL/GenBank/DDBJ databases">
        <title>Metabolism of dissolved organic matter in forest soils.</title>
        <authorList>
            <person name="Cyle K.T."/>
            <person name="Wilhelm R.C."/>
            <person name="Martinez C.E."/>
        </authorList>
    </citation>
    <scope>NUCLEOTIDE SEQUENCE [LARGE SCALE GENOMIC DNA]</scope>
    <source>
        <strain evidence="3 4">5N</strain>
    </source>
</reference>
<dbReference type="GO" id="GO:0009307">
    <property type="term" value="P:DNA restriction-modification system"/>
    <property type="evidence" value="ECO:0007669"/>
    <property type="project" value="InterPro"/>
</dbReference>
<sequence>MSGEIVRRRSRKRKQSVFDAGRVTGARLVSPTMGGPLAVLFGLAAVVWVGSHLDTQAAESIEATAVVAALVVVGVFWFKQTERTRKRRDLMQRQQGLDSIRALAWDEFEEFVGELYRLQGFEVQSRLRGGADGGVDLILERGGGKTLVQCKHWKSTTVGAPVVREMMGLITHHGAVSAKIVCSGKFTRQAIQFAEGKPIELVSGEALWLMVEAARRPSM</sequence>
<keyword evidence="1" id="KW-0812">Transmembrane</keyword>
<feature type="domain" description="Restriction endonuclease type IV Mrr" evidence="2">
    <location>
        <begin position="100"/>
        <end position="208"/>
    </location>
</feature>
<comment type="caution">
    <text evidence="3">The sequence shown here is derived from an EMBL/GenBank/DDBJ whole genome shotgun (WGS) entry which is preliminary data.</text>
</comment>
<dbReference type="PANTHER" id="PTHR30015:SF7">
    <property type="entry name" value="TYPE IV METHYL-DIRECTED RESTRICTION ENZYME ECOKMRR"/>
    <property type="match status" value="1"/>
</dbReference>
<keyword evidence="1" id="KW-0472">Membrane</keyword>
<keyword evidence="3" id="KW-0540">Nuclease</keyword>
<evidence type="ECO:0000313" key="3">
    <source>
        <dbReference type="EMBL" id="NPT60494.1"/>
    </source>
</evidence>
<proteinExistence type="predicted"/>
<evidence type="ECO:0000259" key="2">
    <source>
        <dbReference type="Pfam" id="PF04471"/>
    </source>
</evidence>
<evidence type="ECO:0000313" key="4">
    <source>
        <dbReference type="Proteomes" id="UP000655523"/>
    </source>
</evidence>